<dbReference type="EMBL" id="JACRTC010000004">
    <property type="protein sequence ID" value="MBC8570541.1"/>
    <property type="molecule type" value="Genomic_DNA"/>
</dbReference>
<reference evidence="2" key="1">
    <citation type="submission" date="2020-08" db="EMBL/GenBank/DDBJ databases">
        <title>Genome public.</title>
        <authorList>
            <person name="Liu C."/>
            <person name="Sun Q."/>
        </authorList>
    </citation>
    <scope>NUCLEOTIDE SEQUENCE</scope>
    <source>
        <strain evidence="2">NSJ-54</strain>
    </source>
</reference>
<evidence type="ECO:0000256" key="1">
    <source>
        <dbReference type="SAM" id="MobiDB-lite"/>
    </source>
</evidence>
<evidence type="ECO:0000313" key="2">
    <source>
        <dbReference type="EMBL" id="MBC8570541.1"/>
    </source>
</evidence>
<accession>A0A926IAT4</accession>
<organism evidence="2 3">
    <name type="scientific">Zongyangia hominis</name>
    <dbReference type="NCBI Taxonomy" id="2763677"/>
    <lineage>
        <taxon>Bacteria</taxon>
        <taxon>Bacillati</taxon>
        <taxon>Bacillota</taxon>
        <taxon>Clostridia</taxon>
        <taxon>Eubacteriales</taxon>
        <taxon>Oscillospiraceae</taxon>
        <taxon>Zongyangia</taxon>
    </lineage>
</organism>
<dbReference type="RefSeq" id="WP_262397641.1">
    <property type="nucleotide sequence ID" value="NZ_JACRTC010000004.1"/>
</dbReference>
<gene>
    <name evidence="2" type="ORF">H8709_06810</name>
</gene>
<dbReference type="AlphaFoldDB" id="A0A926IAT4"/>
<keyword evidence="3" id="KW-1185">Reference proteome</keyword>
<feature type="region of interest" description="Disordered" evidence="1">
    <location>
        <begin position="302"/>
        <end position="328"/>
    </location>
</feature>
<proteinExistence type="predicted"/>
<feature type="compositionally biased region" description="Basic and acidic residues" evidence="1">
    <location>
        <begin position="316"/>
        <end position="328"/>
    </location>
</feature>
<comment type="caution">
    <text evidence="2">The sequence shown here is derived from an EMBL/GenBank/DDBJ whole genome shotgun (WGS) entry which is preliminary data.</text>
</comment>
<protein>
    <submittedName>
        <fullName evidence="2">Uncharacterized protein</fullName>
    </submittedName>
</protein>
<evidence type="ECO:0000313" key="3">
    <source>
        <dbReference type="Proteomes" id="UP000660861"/>
    </source>
</evidence>
<name>A0A926IAT4_9FIRM</name>
<sequence>MNKDTIAIPTVKAGKAGGENQAGPETLEKINRYSLRPMEAGEVYVFSLILCDNDIDRDNERFDKEGLDALSQLFLGKTGIFDHNPKSQNQTARIFDCQVLPDESRKCADGTPYFYLKANAYAVRSKQNEGLILDIDAGIKKEVSIGCSVEGKICSICGEDVKKDRCTHQKGRRYDGKLCYHLLQRPTDAYEWSFVAVPAQRRAGVTKSYHITGGKTMEHLIKSLSMGEEVLLSSHEAGELSDYIGQLEKKAALGTQYVEDLKSHVRALSLLCGEDIPAPAFSTLVDKMDITELKAFEKSFEERLGQGPAPQLKAAPSKDRTPNGEFKI</sequence>
<dbReference type="Proteomes" id="UP000660861">
    <property type="component" value="Unassembled WGS sequence"/>
</dbReference>